<feature type="DNA-binding region" description="H-T-H motif" evidence="5">
    <location>
        <begin position="45"/>
        <end position="64"/>
    </location>
</feature>
<dbReference type="InterPro" id="IPR041490">
    <property type="entry name" value="KstR2_TetR_C"/>
</dbReference>
<gene>
    <name evidence="8" type="ORF">BJ958_003603</name>
</gene>
<feature type="region of interest" description="Disordered" evidence="6">
    <location>
        <begin position="1"/>
        <end position="23"/>
    </location>
</feature>
<dbReference type="InterPro" id="IPR036271">
    <property type="entry name" value="Tet_transcr_reg_TetR-rel_C_sf"/>
</dbReference>
<dbReference type="InterPro" id="IPR001647">
    <property type="entry name" value="HTH_TetR"/>
</dbReference>
<dbReference type="EMBL" id="JACCBF010000001">
    <property type="protein sequence ID" value="NYD32057.1"/>
    <property type="molecule type" value="Genomic_DNA"/>
</dbReference>
<dbReference type="RefSeq" id="WP_179728283.1">
    <property type="nucleotide sequence ID" value="NZ_BAABEF010000001.1"/>
</dbReference>
<evidence type="ECO:0000313" key="8">
    <source>
        <dbReference type="EMBL" id="NYD32057.1"/>
    </source>
</evidence>
<dbReference type="PANTHER" id="PTHR30055:SF175">
    <property type="entry name" value="HTH-TYPE TRANSCRIPTIONAL REPRESSOR KSTR2"/>
    <property type="match status" value="1"/>
</dbReference>
<keyword evidence="3 5" id="KW-0238">DNA-binding</keyword>
<dbReference type="PROSITE" id="PS50977">
    <property type="entry name" value="HTH_TETR_2"/>
    <property type="match status" value="1"/>
</dbReference>
<dbReference type="SUPFAM" id="SSF48498">
    <property type="entry name" value="Tetracyclin repressor-like, C-terminal domain"/>
    <property type="match status" value="1"/>
</dbReference>
<dbReference type="InterPro" id="IPR009057">
    <property type="entry name" value="Homeodomain-like_sf"/>
</dbReference>
<dbReference type="Gene3D" id="1.10.357.10">
    <property type="entry name" value="Tetracycline Repressor, domain 2"/>
    <property type="match status" value="1"/>
</dbReference>
<feature type="domain" description="HTH tetR-type" evidence="7">
    <location>
        <begin position="22"/>
        <end position="82"/>
    </location>
</feature>
<dbReference type="SUPFAM" id="SSF46689">
    <property type="entry name" value="Homeodomain-like"/>
    <property type="match status" value="1"/>
</dbReference>
<protein>
    <submittedName>
        <fullName evidence="8">AcrR family transcriptional regulator</fullName>
    </submittedName>
</protein>
<dbReference type="Pfam" id="PF17932">
    <property type="entry name" value="TetR_C_24"/>
    <property type="match status" value="1"/>
</dbReference>
<evidence type="ECO:0000259" key="7">
    <source>
        <dbReference type="PROSITE" id="PS50977"/>
    </source>
</evidence>
<dbReference type="Gene3D" id="1.10.10.60">
    <property type="entry name" value="Homeodomain-like"/>
    <property type="match status" value="1"/>
</dbReference>
<sequence>MASSNNEATARGGRRRSNGAGSSRRAQLLAIAAEMFATRGYSQTTVRDIADEAGILSGSLYHHFDSKEAMLTEILRDFMGNLLSEIRDIAERGQTPREALDGLIYNSFETIHRVPFAVALYQNESALLATTPEFAFVHKASLDVEKVWLGVLKQGQAEEDFRADLDPGITYRFIRDAIWSTVRWYNPRGRLQHRTVADQYLEMLHGGLLA</sequence>
<evidence type="ECO:0000256" key="2">
    <source>
        <dbReference type="ARBA" id="ARBA00023015"/>
    </source>
</evidence>
<dbReference type="Proteomes" id="UP000582231">
    <property type="component" value="Unassembled WGS sequence"/>
</dbReference>
<evidence type="ECO:0000256" key="4">
    <source>
        <dbReference type="ARBA" id="ARBA00023163"/>
    </source>
</evidence>
<organism evidence="8 9">
    <name type="scientific">Nocardioides kongjuensis</name>
    <dbReference type="NCBI Taxonomy" id="349522"/>
    <lineage>
        <taxon>Bacteria</taxon>
        <taxon>Bacillati</taxon>
        <taxon>Actinomycetota</taxon>
        <taxon>Actinomycetes</taxon>
        <taxon>Propionibacteriales</taxon>
        <taxon>Nocardioidaceae</taxon>
        <taxon>Nocardioides</taxon>
    </lineage>
</organism>
<keyword evidence="9" id="KW-1185">Reference proteome</keyword>
<evidence type="ECO:0000256" key="3">
    <source>
        <dbReference type="ARBA" id="ARBA00023125"/>
    </source>
</evidence>
<reference evidence="8 9" key="1">
    <citation type="submission" date="2020-07" db="EMBL/GenBank/DDBJ databases">
        <title>Sequencing the genomes of 1000 actinobacteria strains.</title>
        <authorList>
            <person name="Klenk H.-P."/>
        </authorList>
    </citation>
    <scope>NUCLEOTIDE SEQUENCE [LARGE SCALE GENOMIC DNA]</scope>
    <source>
        <strain evidence="8 9">DSM 19082</strain>
    </source>
</reference>
<dbReference type="GO" id="GO:0003700">
    <property type="term" value="F:DNA-binding transcription factor activity"/>
    <property type="evidence" value="ECO:0007669"/>
    <property type="project" value="TreeGrafter"/>
</dbReference>
<dbReference type="AlphaFoldDB" id="A0A852RFH9"/>
<comment type="caution">
    <text evidence="8">The sequence shown here is derived from an EMBL/GenBank/DDBJ whole genome shotgun (WGS) entry which is preliminary data.</text>
</comment>
<accession>A0A852RFH9</accession>
<dbReference type="InterPro" id="IPR050109">
    <property type="entry name" value="HTH-type_TetR-like_transc_reg"/>
</dbReference>
<dbReference type="Pfam" id="PF00440">
    <property type="entry name" value="TetR_N"/>
    <property type="match status" value="1"/>
</dbReference>
<dbReference type="GO" id="GO:0000976">
    <property type="term" value="F:transcription cis-regulatory region binding"/>
    <property type="evidence" value="ECO:0007669"/>
    <property type="project" value="TreeGrafter"/>
</dbReference>
<dbReference type="PRINTS" id="PR00455">
    <property type="entry name" value="HTHTETR"/>
</dbReference>
<proteinExistence type="predicted"/>
<keyword evidence="4" id="KW-0804">Transcription</keyword>
<evidence type="ECO:0000256" key="1">
    <source>
        <dbReference type="ARBA" id="ARBA00022491"/>
    </source>
</evidence>
<evidence type="ECO:0000256" key="5">
    <source>
        <dbReference type="PROSITE-ProRule" id="PRU00335"/>
    </source>
</evidence>
<keyword evidence="2" id="KW-0805">Transcription regulation</keyword>
<evidence type="ECO:0000256" key="6">
    <source>
        <dbReference type="SAM" id="MobiDB-lite"/>
    </source>
</evidence>
<evidence type="ECO:0000313" key="9">
    <source>
        <dbReference type="Proteomes" id="UP000582231"/>
    </source>
</evidence>
<keyword evidence="1" id="KW-0678">Repressor</keyword>
<name>A0A852RFH9_9ACTN</name>
<dbReference type="PANTHER" id="PTHR30055">
    <property type="entry name" value="HTH-TYPE TRANSCRIPTIONAL REGULATOR RUTR"/>
    <property type="match status" value="1"/>
</dbReference>